<keyword evidence="3" id="KW-1185">Reference proteome</keyword>
<comment type="caution">
    <text evidence="2">The sequence shown here is derived from an EMBL/GenBank/DDBJ whole genome shotgun (WGS) entry which is preliminary data.</text>
</comment>
<evidence type="ECO:0000313" key="2">
    <source>
        <dbReference type="EMBL" id="RVV98301.1"/>
    </source>
</evidence>
<feature type="compositionally biased region" description="Low complexity" evidence="1">
    <location>
        <begin position="207"/>
        <end position="218"/>
    </location>
</feature>
<dbReference type="RefSeq" id="WP_127905534.1">
    <property type="nucleotide sequence ID" value="NZ_RQXX01000002.1"/>
</dbReference>
<gene>
    <name evidence="2" type="ORF">EKE94_05055</name>
</gene>
<dbReference type="Proteomes" id="UP000285908">
    <property type="component" value="Unassembled WGS sequence"/>
</dbReference>
<feature type="compositionally biased region" description="Polar residues" evidence="1">
    <location>
        <begin position="256"/>
        <end position="274"/>
    </location>
</feature>
<organism evidence="2 3">
    <name type="scientific">Mesobaculum littorinae</name>
    <dbReference type="NCBI Taxonomy" id="2486419"/>
    <lineage>
        <taxon>Bacteria</taxon>
        <taxon>Pseudomonadati</taxon>
        <taxon>Pseudomonadota</taxon>
        <taxon>Alphaproteobacteria</taxon>
        <taxon>Rhodobacterales</taxon>
        <taxon>Roseobacteraceae</taxon>
        <taxon>Mesobaculum</taxon>
    </lineage>
</organism>
<feature type="region of interest" description="Disordered" evidence="1">
    <location>
        <begin position="130"/>
        <end position="290"/>
    </location>
</feature>
<dbReference type="AlphaFoldDB" id="A0A438AHV4"/>
<evidence type="ECO:0000313" key="3">
    <source>
        <dbReference type="Proteomes" id="UP000285908"/>
    </source>
</evidence>
<dbReference type="EMBL" id="RQXX01000002">
    <property type="protein sequence ID" value="RVV98301.1"/>
    <property type="molecule type" value="Genomic_DNA"/>
</dbReference>
<proteinExistence type="predicted"/>
<accession>A0A438AHV4</accession>
<name>A0A438AHV4_9RHOB</name>
<evidence type="ECO:0008006" key="4">
    <source>
        <dbReference type="Google" id="ProtNLM"/>
    </source>
</evidence>
<sequence>MTALTLTLRSGAAAGAARMTDGSRPFSVGTAPGCTWTLPPDDGAALPSEPASIAIRRSGDRFVVEGSGMVEIGGHPLQDGAEVPLHHGSDLVIGAHRLSVHVSQSSTGDDAGRGPTDAFFDAHQPTISAILSDVSPGGDGASGPLPGRTGEEWLDSLTSTGPGSSRSSRPDWDRLGRFGAATGPEQGGVPRADNPLPPRGAHPAPRTDTPLPDALGPDPLGPAPREPDPLAARPSGTDPLGSSRGQLLPDDWNAPVSDTGNRIAQGAANRQSVSFGDPAPQEPAARRTGPDARLLREALGLYEGEIDAPDATQLANAGTALATSLGGLAEIERALSRALADLNVPQPLPAAMDHATLDPGSLLSDHRGDTCLALSRRVQAIVARQTALIDSLQADLAAAREMFDPETIRAAVASRGGAAARLSPARAAWDEYCRRRTAEDAPLTPAALRRQLAARIDDQPEDP</sequence>
<reference evidence="2 3" key="1">
    <citation type="submission" date="2018-11" db="EMBL/GenBank/DDBJ databases">
        <title>Mesobaculum littorinae gen. nov., sp. nov., isolated from Littorina scabra that represents a novel genus of the order Rhodobacteraceae.</title>
        <authorList>
            <person name="Li F."/>
        </authorList>
    </citation>
    <scope>NUCLEOTIDE SEQUENCE [LARGE SCALE GENOMIC DNA]</scope>
    <source>
        <strain evidence="2 3">M0103</strain>
    </source>
</reference>
<dbReference type="OrthoDB" id="7812748at2"/>
<protein>
    <recommendedName>
        <fullName evidence="4">FHA domain-containing protein</fullName>
    </recommendedName>
</protein>
<feature type="compositionally biased region" description="Low complexity" evidence="1">
    <location>
        <begin position="158"/>
        <end position="167"/>
    </location>
</feature>
<evidence type="ECO:0000256" key="1">
    <source>
        <dbReference type="SAM" id="MobiDB-lite"/>
    </source>
</evidence>